<dbReference type="EMBL" id="FONT01000001">
    <property type="protein sequence ID" value="SFE36494.1"/>
    <property type="molecule type" value="Genomic_DNA"/>
</dbReference>
<sequence>MEKEQKVQLNVRVKNETAQLLDQIVEYYQENTKYGKVYKGEVLTDLIEKAHDLMEKQKLMKNRNK</sequence>
<reference evidence="1 2" key="1">
    <citation type="submission" date="2016-10" db="EMBL/GenBank/DDBJ databases">
        <authorList>
            <person name="de Groot N.N."/>
        </authorList>
    </citation>
    <scope>NUCLEOTIDE SEQUENCE [LARGE SCALE GENOMIC DNA]</scope>
    <source>
        <strain evidence="1 2">DSM 23995</strain>
    </source>
</reference>
<accession>A0A1I1ZXE8</accession>
<dbReference type="OrthoDB" id="2913034at2"/>
<dbReference type="RefSeq" id="WP_091656935.1">
    <property type="nucleotide sequence ID" value="NZ_FONT01000001.1"/>
</dbReference>
<gene>
    <name evidence="1" type="ORF">SAMN05192532_101519</name>
</gene>
<proteinExistence type="predicted"/>
<dbReference type="STRING" id="930128.SAMN05192532_101519"/>
<evidence type="ECO:0000313" key="2">
    <source>
        <dbReference type="Proteomes" id="UP000199516"/>
    </source>
</evidence>
<evidence type="ECO:0000313" key="1">
    <source>
        <dbReference type="EMBL" id="SFE36494.1"/>
    </source>
</evidence>
<dbReference type="AlphaFoldDB" id="A0A1I1ZXE8"/>
<dbReference type="Proteomes" id="UP000199516">
    <property type="component" value="Unassembled WGS sequence"/>
</dbReference>
<organism evidence="1 2">
    <name type="scientific">Alteribacillus iranensis</name>
    <dbReference type="NCBI Taxonomy" id="930128"/>
    <lineage>
        <taxon>Bacteria</taxon>
        <taxon>Bacillati</taxon>
        <taxon>Bacillota</taxon>
        <taxon>Bacilli</taxon>
        <taxon>Bacillales</taxon>
        <taxon>Bacillaceae</taxon>
        <taxon>Alteribacillus</taxon>
    </lineage>
</organism>
<keyword evidence="2" id="KW-1185">Reference proteome</keyword>
<name>A0A1I1ZXE8_9BACI</name>
<protein>
    <submittedName>
        <fullName evidence="1">Uncharacterized protein</fullName>
    </submittedName>
</protein>